<feature type="non-terminal residue" evidence="1">
    <location>
        <position position="1"/>
    </location>
</feature>
<organism evidence="1 2">
    <name type="scientific">Rhynchophorus ferrugineus</name>
    <name type="common">Red palm weevil</name>
    <name type="synonym">Curculio ferrugineus</name>
    <dbReference type="NCBI Taxonomy" id="354439"/>
    <lineage>
        <taxon>Eukaryota</taxon>
        <taxon>Metazoa</taxon>
        <taxon>Ecdysozoa</taxon>
        <taxon>Arthropoda</taxon>
        <taxon>Hexapoda</taxon>
        <taxon>Insecta</taxon>
        <taxon>Pterygota</taxon>
        <taxon>Neoptera</taxon>
        <taxon>Endopterygota</taxon>
        <taxon>Coleoptera</taxon>
        <taxon>Polyphaga</taxon>
        <taxon>Cucujiformia</taxon>
        <taxon>Curculionidae</taxon>
        <taxon>Dryophthorinae</taxon>
        <taxon>Rhynchophorus</taxon>
    </lineage>
</organism>
<keyword evidence="2" id="KW-1185">Reference proteome</keyword>
<reference evidence="1" key="1">
    <citation type="submission" date="2020-08" db="EMBL/GenBank/DDBJ databases">
        <title>Genome sequencing and assembly of the red palm weevil Rhynchophorus ferrugineus.</title>
        <authorList>
            <person name="Dias G.B."/>
            <person name="Bergman C.M."/>
            <person name="Manee M."/>
        </authorList>
    </citation>
    <scope>NUCLEOTIDE SEQUENCE</scope>
    <source>
        <strain evidence="1">AA-2017</strain>
        <tissue evidence="1">Whole larva</tissue>
    </source>
</reference>
<evidence type="ECO:0000313" key="1">
    <source>
        <dbReference type="EMBL" id="KAF7282915.1"/>
    </source>
</evidence>
<accession>A0A834MJX6</accession>
<proteinExistence type="predicted"/>
<comment type="caution">
    <text evidence="1">The sequence shown here is derived from an EMBL/GenBank/DDBJ whole genome shotgun (WGS) entry which is preliminary data.</text>
</comment>
<name>A0A834MJX6_RHYFE</name>
<dbReference type="AlphaFoldDB" id="A0A834MJX6"/>
<dbReference type="EMBL" id="JAACXV010000150">
    <property type="protein sequence ID" value="KAF7282915.1"/>
    <property type="molecule type" value="Genomic_DNA"/>
</dbReference>
<gene>
    <name evidence="1" type="ORF">GWI33_001772</name>
</gene>
<sequence length="83" mass="8601">ASLTSANTLGNVPHVLRTGAESISDDLVSGTGPVPISPIRSYPILGNLKSLFQIRFNGFGSSSVCFDCDALALPDTSDVFSKG</sequence>
<evidence type="ECO:0000313" key="2">
    <source>
        <dbReference type="Proteomes" id="UP000625711"/>
    </source>
</evidence>
<dbReference type="Proteomes" id="UP000625711">
    <property type="component" value="Unassembled WGS sequence"/>
</dbReference>
<protein>
    <submittedName>
        <fullName evidence="1">Uncharacterized protein</fullName>
    </submittedName>
</protein>